<keyword evidence="2 7" id="KW-0349">Heme</keyword>
<evidence type="ECO:0000256" key="2">
    <source>
        <dbReference type="ARBA" id="ARBA00022617"/>
    </source>
</evidence>
<evidence type="ECO:0000256" key="1">
    <source>
        <dbReference type="ARBA" id="ARBA00022448"/>
    </source>
</evidence>
<dbReference type="Proteomes" id="UP000054823">
    <property type="component" value="Unassembled WGS sequence"/>
</dbReference>
<dbReference type="STRING" id="321267.SHM7688_01925"/>
<evidence type="ECO:0000256" key="8">
    <source>
        <dbReference type="SAM" id="SignalP"/>
    </source>
</evidence>
<dbReference type="InterPro" id="IPR010980">
    <property type="entry name" value="Cyt_c/b562"/>
</dbReference>
<evidence type="ECO:0000256" key="6">
    <source>
        <dbReference type="PIRSR" id="PIRSR000027-1"/>
    </source>
</evidence>
<dbReference type="PROSITE" id="PS51009">
    <property type="entry name" value="CYTCII"/>
    <property type="match status" value="1"/>
</dbReference>
<keyword evidence="8" id="KW-0732">Signal</keyword>
<feature type="binding site" description="covalent" evidence="7">
    <location>
        <position position="136"/>
    </location>
    <ligand>
        <name>heme c</name>
        <dbReference type="ChEBI" id="CHEBI:61717"/>
    </ligand>
</feature>
<dbReference type="PIRSF" id="PIRSF000027">
    <property type="entry name" value="Cytc_c_prime"/>
    <property type="match status" value="1"/>
</dbReference>
<dbReference type="Pfam" id="PF01322">
    <property type="entry name" value="Cytochrom_C_2"/>
    <property type="match status" value="1"/>
</dbReference>
<evidence type="ECO:0000256" key="7">
    <source>
        <dbReference type="PIRSR" id="PIRSR000027-2"/>
    </source>
</evidence>
<dbReference type="GO" id="GO:0020037">
    <property type="term" value="F:heme binding"/>
    <property type="evidence" value="ECO:0007669"/>
    <property type="project" value="InterPro"/>
</dbReference>
<dbReference type="AlphaFoldDB" id="A0A0P1FE93"/>
<evidence type="ECO:0000313" key="9">
    <source>
        <dbReference type="EMBL" id="CUH52479.1"/>
    </source>
</evidence>
<keyword evidence="1" id="KW-0813">Transport</keyword>
<dbReference type="OrthoDB" id="7596534at2"/>
<feature type="binding site" description="covalent" evidence="7">
    <location>
        <position position="133"/>
    </location>
    <ligand>
        <name>heme c</name>
        <dbReference type="ChEBI" id="CHEBI:61717"/>
    </ligand>
</feature>
<dbReference type="InterPro" id="IPR002321">
    <property type="entry name" value="Cyt_c_II"/>
</dbReference>
<keyword evidence="3 6" id="KW-0479">Metal-binding</keyword>
<protein>
    <submittedName>
        <fullName evidence="9">Cytochrome c556</fullName>
    </submittedName>
</protein>
<dbReference type="SUPFAM" id="SSF47175">
    <property type="entry name" value="Cytochromes"/>
    <property type="match status" value="1"/>
</dbReference>
<accession>A0A0P1FE93</accession>
<dbReference type="GO" id="GO:0009055">
    <property type="term" value="F:electron transfer activity"/>
    <property type="evidence" value="ECO:0007669"/>
    <property type="project" value="InterPro"/>
</dbReference>
<evidence type="ECO:0000256" key="4">
    <source>
        <dbReference type="ARBA" id="ARBA00022982"/>
    </source>
</evidence>
<dbReference type="InterPro" id="IPR012127">
    <property type="entry name" value="Cyt_c_prime"/>
</dbReference>
<keyword evidence="4" id="KW-0249">Electron transport</keyword>
<reference evidence="9 10" key="1">
    <citation type="submission" date="2015-09" db="EMBL/GenBank/DDBJ databases">
        <authorList>
            <consortium name="Swine Surveillance"/>
        </authorList>
    </citation>
    <scope>NUCLEOTIDE SEQUENCE [LARGE SCALE GENOMIC DNA]</scope>
    <source>
        <strain evidence="9 10">CECT 7688</strain>
    </source>
</reference>
<feature type="signal peptide" evidence="8">
    <location>
        <begin position="1"/>
        <end position="19"/>
    </location>
</feature>
<evidence type="ECO:0000256" key="5">
    <source>
        <dbReference type="ARBA" id="ARBA00023004"/>
    </source>
</evidence>
<sequence length="144" mass="15640">MHHPLSLALLLIVATPAWAHNGVKDPQVMARMTAMEHIGDAFQTLVSMAKQEVPLHQAKAHMARDTIVTHASTITTLFEAPATDAKSEALPNIWDNWADFSAKADDLTKAAQALDFKDRAALADTLGAVGSACRACHKPYREKK</sequence>
<dbReference type="Gene3D" id="1.20.120.10">
    <property type="entry name" value="Cytochrome c/b562"/>
    <property type="match status" value="1"/>
</dbReference>
<keyword evidence="10" id="KW-1185">Reference proteome</keyword>
<feature type="binding site" description="axial binding residue" evidence="6">
    <location>
        <position position="137"/>
    </location>
    <ligand>
        <name>heme c</name>
        <dbReference type="ChEBI" id="CHEBI:61717"/>
    </ligand>
    <ligandPart>
        <name>Fe</name>
        <dbReference type="ChEBI" id="CHEBI:18248"/>
    </ligandPart>
</feature>
<organism evidence="9 10">
    <name type="scientific">Shimia marina</name>
    <dbReference type="NCBI Taxonomy" id="321267"/>
    <lineage>
        <taxon>Bacteria</taxon>
        <taxon>Pseudomonadati</taxon>
        <taxon>Pseudomonadota</taxon>
        <taxon>Alphaproteobacteria</taxon>
        <taxon>Rhodobacterales</taxon>
        <taxon>Roseobacteraceae</taxon>
    </lineage>
</organism>
<proteinExistence type="predicted"/>
<keyword evidence="5 6" id="KW-0408">Iron</keyword>
<name>A0A0P1FE93_9RHOB</name>
<comment type="PTM">
    <text evidence="7">Binds 1 heme group per subunit.</text>
</comment>
<feature type="chain" id="PRO_5006062520" evidence="8">
    <location>
        <begin position="20"/>
        <end position="144"/>
    </location>
</feature>
<dbReference type="GO" id="GO:0042597">
    <property type="term" value="C:periplasmic space"/>
    <property type="evidence" value="ECO:0007669"/>
    <property type="project" value="InterPro"/>
</dbReference>
<dbReference type="GO" id="GO:0022900">
    <property type="term" value="P:electron transport chain"/>
    <property type="evidence" value="ECO:0007669"/>
    <property type="project" value="InterPro"/>
</dbReference>
<evidence type="ECO:0000256" key="3">
    <source>
        <dbReference type="ARBA" id="ARBA00022723"/>
    </source>
</evidence>
<gene>
    <name evidence="9" type="ORF">SHM7688_01925</name>
</gene>
<dbReference type="EMBL" id="CYPW01000017">
    <property type="protein sequence ID" value="CUH52479.1"/>
    <property type="molecule type" value="Genomic_DNA"/>
</dbReference>
<dbReference type="GO" id="GO:0005506">
    <property type="term" value="F:iron ion binding"/>
    <property type="evidence" value="ECO:0007669"/>
    <property type="project" value="InterPro"/>
</dbReference>
<evidence type="ECO:0000313" key="10">
    <source>
        <dbReference type="Proteomes" id="UP000054823"/>
    </source>
</evidence>